<dbReference type="EMBL" id="JAFBBK010000001">
    <property type="protein sequence ID" value="MBM7415844.1"/>
    <property type="molecule type" value="Genomic_DNA"/>
</dbReference>
<evidence type="ECO:0000259" key="4">
    <source>
        <dbReference type="Pfam" id="PF07804"/>
    </source>
</evidence>
<dbReference type="PANTHER" id="PTHR37419">
    <property type="entry name" value="SERINE/THREONINE-PROTEIN KINASE TOXIN HIPA"/>
    <property type="match status" value="1"/>
</dbReference>
<feature type="domain" description="HipA-like C-terminal" evidence="4">
    <location>
        <begin position="72"/>
        <end position="294"/>
    </location>
</feature>
<accession>A0ABS2KV71</accession>
<keyword evidence="2 5" id="KW-0808">Transferase</keyword>
<organism evidence="5 6">
    <name type="scientific">Rhodococcoides corynebacterioides</name>
    <dbReference type="NCBI Taxonomy" id="53972"/>
    <lineage>
        <taxon>Bacteria</taxon>
        <taxon>Bacillati</taxon>
        <taxon>Actinomycetota</taxon>
        <taxon>Actinomycetes</taxon>
        <taxon>Mycobacteriales</taxon>
        <taxon>Nocardiaceae</taxon>
        <taxon>Rhodococcoides</taxon>
    </lineage>
</organism>
<keyword evidence="3 5" id="KW-0418">Kinase</keyword>
<evidence type="ECO:0000256" key="2">
    <source>
        <dbReference type="ARBA" id="ARBA00022679"/>
    </source>
</evidence>
<reference evidence="5 6" key="1">
    <citation type="submission" date="2021-01" db="EMBL/GenBank/DDBJ databases">
        <title>Genomics of switchgrass bacterial isolates.</title>
        <authorList>
            <person name="Shade A."/>
        </authorList>
    </citation>
    <scope>NUCLEOTIDE SEQUENCE [LARGE SCALE GENOMIC DNA]</scope>
    <source>
        <strain evidence="5 6">PvP111</strain>
    </source>
</reference>
<sequence>MVAGTKTSEDDHLTILLAVGADTIGDVRVIPEGLEPEASAPAFDPDAPMPSLRALFDSVAGPQSMDVDVAGLPGVQGKVSAEMYSSPVTTTRGAAILKLAPPNRFPRLVENENFFMSVAETCGLVIPRRHVITDDKGVSGLLVERFDRDGGRRLAQEDACQINGLYPSSKYRMKTETVLASLAATVERGGGSARQAALELVRLTVYSYVIGNGDLHGKNYSIHQSKHGLWSVTPAYDLLCTQPYMSWNDPMALTFYGRNNRWTRDHVLDSSARHALPRKAVVRVVDDVCAGVRAAAGDVGSVGFDDMTTARLQAFLEERCVELTR</sequence>
<dbReference type="PANTHER" id="PTHR37419:SF1">
    <property type="entry name" value="SERINE_THREONINE-PROTEIN KINASE TOXIN HIPA"/>
    <property type="match status" value="1"/>
</dbReference>
<comment type="caution">
    <text evidence="5">The sequence shown here is derived from an EMBL/GenBank/DDBJ whole genome shotgun (WGS) entry which is preliminary data.</text>
</comment>
<comment type="similarity">
    <text evidence="1">Belongs to the HipA Ser/Thr kinase family.</text>
</comment>
<evidence type="ECO:0000256" key="3">
    <source>
        <dbReference type="ARBA" id="ARBA00022777"/>
    </source>
</evidence>
<gene>
    <name evidence="5" type="ORF">JOE42_002577</name>
</gene>
<dbReference type="GO" id="GO:0004674">
    <property type="term" value="F:protein serine/threonine kinase activity"/>
    <property type="evidence" value="ECO:0007669"/>
    <property type="project" value="UniProtKB-EC"/>
</dbReference>
<name>A0ABS2KV71_9NOCA</name>
<dbReference type="Proteomes" id="UP000703038">
    <property type="component" value="Unassembled WGS sequence"/>
</dbReference>
<proteinExistence type="inferred from homology"/>
<dbReference type="InterPro" id="IPR052028">
    <property type="entry name" value="HipA_Ser/Thr_kinase"/>
</dbReference>
<evidence type="ECO:0000256" key="1">
    <source>
        <dbReference type="ARBA" id="ARBA00010164"/>
    </source>
</evidence>
<dbReference type="InterPro" id="IPR012893">
    <property type="entry name" value="HipA-like_C"/>
</dbReference>
<evidence type="ECO:0000313" key="5">
    <source>
        <dbReference type="EMBL" id="MBM7415844.1"/>
    </source>
</evidence>
<dbReference type="Pfam" id="PF07804">
    <property type="entry name" value="HipA_C"/>
    <property type="match status" value="1"/>
</dbReference>
<evidence type="ECO:0000313" key="6">
    <source>
        <dbReference type="Proteomes" id="UP000703038"/>
    </source>
</evidence>
<protein>
    <submittedName>
        <fullName evidence="5">Serine/threonine-protein kinase HipA</fullName>
        <ecNumber evidence="5">2.7.11.1</ecNumber>
    </submittedName>
</protein>
<keyword evidence="6" id="KW-1185">Reference proteome</keyword>
<dbReference type="EC" id="2.7.11.1" evidence="5"/>